<sequence length="67" mass="8077">MKIEILKTREDYENAIRRLEDVFDAPDDTPEADEAALLILLIEDYEDRYLPVMSRSSFSLWKWFVFF</sequence>
<dbReference type="EMBL" id="JBDKWZ010000021">
    <property type="protein sequence ID" value="MEN7551292.1"/>
    <property type="molecule type" value="Genomic_DNA"/>
</dbReference>
<protein>
    <recommendedName>
        <fullName evidence="3">Transcriptional regulator</fullName>
    </recommendedName>
</protein>
<evidence type="ECO:0008006" key="3">
    <source>
        <dbReference type="Google" id="ProtNLM"/>
    </source>
</evidence>
<evidence type="ECO:0000313" key="2">
    <source>
        <dbReference type="Proteomes" id="UP001403385"/>
    </source>
</evidence>
<keyword evidence="2" id="KW-1185">Reference proteome</keyword>
<dbReference type="RefSeq" id="WP_346824073.1">
    <property type="nucleotide sequence ID" value="NZ_JBDKWZ010000021.1"/>
</dbReference>
<comment type="caution">
    <text evidence="1">The sequence shown here is derived from an EMBL/GenBank/DDBJ whole genome shotgun (WGS) entry which is preliminary data.</text>
</comment>
<organism evidence="1 2">
    <name type="scientific">Rapidithrix thailandica</name>
    <dbReference type="NCBI Taxonomy" id="413964"/>
    <lineage>
        <taxon>Bacteria</taxon>
        <taxon>Pseudomonadati</taxon>
        <taxon>Bacteroidota</taxon>
        <taxon>Cytophagia</taxon>
        <taxon>Cytophagales</taxon>
        <taxon>Flammeovirgaceae</taxon>
        <taxon>Rapidithrix</taxon>
    </lineage>
</organism>
<evidence type="ECO:0000313" key="1">
    <source>
        <dbReference type="EMBL" id="MEN7551292.1"/>
    </source>
</evidence>
<name>A0AAW9S2A3_9BACT</name>
<gene>
    <name evidence="1" type="ORF">AAG747_25465</name>
</gene>
<proteinExistence type="predicted"/>
<reference evidence="1 2" key="1">
    <citation type="submission" date="2024-04" db="EMBL/GenBank/DDBJ databases">
        <title>Novel genus in family Flammeovirgaceae.</title>
        <authorList>
            <person name="Nguyen T.H."/>
            <person name="Vuong T.Q."/>
            <person name="Le H."/>
            <person name="Kim S.-G."/>
        </authorList>
    </citation>
    <scope>NUCLEOTIDE SEQUENCE [LARGE SCALE GENOMIC DNA]</scope>
    <source>
        <strain evidence="1 2">JCM 23209</strain>
    </source>
</reference>
<dbReference type="Proteomes" id="UP001403385">
    <property type="component" value="Unassembled WGS sequence"/>
</dbReference>
<accession>A0AAW9S2A3</accession>
<dbReference type="AlphaFoldDB" id="A0AAW9S2A3"/>